<gene>
    <name evidence="2" type="ORF">A2834_01095</name>
</gene>
<protein>
    <submittedName>
        <fullName evidence="2">Uncharacterized protein</fullName>
    </submittedName>
</protein>
<evidence type="ECO:0000256" key="1">
    <source>
        <dbReference type="SAM" id="Phobius"/>
    </source>
</evidence>
<keyword evidence="1" id="KW-0472">Membrane</keyword>
<name>A0A1F5VH12_9BACT</name>
<dbReference type="Proteomes" id="UP000179251">
    <property type="component" value="Unassembled WGS sequence"/>
</dbReference>
<dbReference type="STRING" id="1798325.A2834_01095"/>
<comment type="caution">
    <text evidence="2">The sequence shown here is derived from an EMBL/GenBank/DDBJ whole genome shotgun (WGS) entry which is preliminary data.</text>
</comment>
<dbReference type="AlphaFoldDB" id="A0A1F5VH12"/>
<sequence>MVEFLNIIFDSAADFINFLIRYDYSRIIYWLKILAAFSSALFVCGIAYSVYKTNKILKAMRVFDEPESVPVDKNKNLEEWQKISAKGSSESENDRKLALIAADSLIEKILALAGYSGENLGERLKNIESSDLDSLQDLWEAHKIRNRIAHEADYKLSREEALRALALYEKAFRELEYI</sequence>
<proteinExistence type="predicted"/>
<keyword evidence="1" id="KW-1133">Transmembrane helix</keyword>
<evidence type="ECO:0000313" key="2">
    <source>
        <dbReference type="EMBL" id="OGF62211.1"/>
    </source>
</evidence>
<reference evidence="2 3" key="1">
    <citation type="journal article" date="2016" name="Nat. Commun.">
        <title>Thousands of microbial genomes shed light on interconnected biogeochemical processes in an aquifer system.</title>
        <authorList>
            <person name="Anantharaman K."/>
            <person name="Brown C.T."/>
            <person name="Hug L.A."/>
            <person name="Sharon I."/>
            <person name="Castelle C.J."/>
            <person name="Probst A.J."/>
            <person name="Thomas B.C."/>
            <person name="Singh A."/>
            <person name="Wilkins M.J."/>
            <person name="Karaoz U."/>
            <person name="Brodie E.L."/>
            <person name="Williams K.H."/>
            <person name="Hubbard S.S."/>
            <person name="Banfield J.F."/>
        </authorList>
    </citation>
    <scope>NUCLEOTIDE SEQUENCE [LARGE SCALE GENOMIC DNA]</scope>
</reference>
<evidence type="ECO:0000313" key="3">
    <source>
        <dbReference type="Proteomes" id="UP000179251"/>
    </source>
</evidence>
<dbReference type="EMBL" id="MFHD01000021">
    <property type="protein sequence ID" value="OGF62211.1"/>
    <property type="molecule type" value="Genomic_DNA"/>
</dbReference>
<accession>A0A1F5VH12</accession>
<feature type="transmembrane region" description="Helical" evidence="1">
    <location>
        <begin position="27"/>
        <end position="51"/>
    </location>
</feature>
<keyword evidence="1" id="KW-0812">Transmembrane</keyword>
<organism evidence="2 3">
    <name type="scientific">Candidatus Giovannonibacteria bacterium RIFCSPHIGHO2_01_FULL_45_23</name>
    <dbReference type="NCBI Taxonomy" id="1798325"/>
    <lineage>
        <taxon>Bacteria</taxon>
        <taxon>Candidatus Giovannoniibacteriota</taxon>
    </lineage>
</organism>